<evidence type="ECO:0000313" key="1">
    <source>
        <dbReference type="EMBL" id="KAG8082732.1"/>
    </source>
</evidence>
<dbReference type="Proteomes" id="UP000729402">
    <property type="component" value="Unassembled WGS sequence"/>
</dbReference>
<gene>
    <name evidence="1" type="ORF">GUJ93_ZPchr0014g47423</name>
</gene>
<reference evidence="1" key="2">
    <citation type="submission" date="2021-02" db="EMBL/GenBank/DDBJ databases">
        <authorList>
            <person name="Kimball J.A."/>
            <person name="Haas M.W."/>
            <person name="Macchietto M."/>
            <person name="Kono T."/>
            <person name="Duquette J."/>
            <person name="Shao M."/>
        </authorList>
    </citation>
    <scope>NUCLEOTIDE SEQUENCE</scope>
    <source>
        <tissue evidence="1">Fresh leaf tissue</tissue>
    </source>
</reference>
<sequence>MLPTEAACSAAAKVAAGKRREARLRDCVGCTVHARRGAGLFGTGGLGKRLTRAGWQEVVWTARLWKAAGGGARWAEGEQAGGESRTSQEGALPLDVGDRRFRSGQVMLVVLVLFWTATELLQGGHFSLVKA</sequence>
<accession>A0A8J5TBV6</accession>
<comment type="caution">
    <text evidence="1">The sequence shown here is derived from an EMBL/GenBank/DDBJ whole genome shotgun (WGS) entry which is preliminary data.</text>
</comment>
<protein>
    <submittedName>
        <fullName evidence="1">Uncharacterized protein</fullName>
    </submittedName>
</protein>
<dbReference type="EMBL" id="JAAALK010000086">
    <property type="protein sequence ID" value="KAG8082732.1"/>
    <property type="molecule type" value="Genomic_DNA"/>
</dbReference>
<evidence type="ECO:0000313" key="2">
    <source>
        <dbReference type="Proteomes" id="UP000729402"/>
    </source>
</evidence>
<dbReference type="AlphaFoldDB" id="A0A8J5TBV6"/>
<proteinExistence type="predicted"/>
<name>A0A8J5TBV6_ZIZPA</name>
<reference evidence="1" key="1">
    <citation type="journal article" date="2021" name="bioRxiv">
        <title>Whole Genome Assembly and Annotation of Northern Wild Rice, Zizania palustris L., Supports a Whole Genome Duplication in the Zizania Genus.</title>
        <authorList>
            <person name="Haas M."/>
            <person name="Kono T."/>
            <person name="Macchietto M."/>
            <person name="Millas R."/>
            <person name="McGilp L."/>
            <person name="Shao M."/>
            <person name="Duquette J."/>
            <person name="Hirsch C.N."/>
            <person name="Kimball J."/>
        </authorList>
    </citation>
    <scope>NUCLEOTIDE SEQUENCE</scope>
    <source>
        <tissue evidence="1">Fresh leaf tissue</tissue>
    </source>
</reference>
<keyword evidence="2" id="KW-1185">Reference proteome</keyword>
<organism evidence="1 2">
    <name type="scientific">Zizania palustris</name>
    <name type="common">Northern wild rice</name>
    <dbReference type="NCBI Taxonomy" id="103762"/>
    <lineage>
        <taxon>Eukaryota</taxon>
        <taxon>Viridiplantae</taxon>
        <taxon>Streptophyta</taxon>
        <taxon>Embryophyta</taxon>
        <taxon>Tracheophyta</taxon>
        <taxon>Spermatophyta</taxon>
        <taxon>Magnoliopsida</taxon>
        <taxon>Liliopsida</taxon>
        <taxon>Poales</taxon>
        <taxon>Poaceae</taxon>
        <taxon>BOP clade</taxon>
        <taxon>Oryzoideae</taxon>
        <taxon>Oryzeae</taxon>
        <taxon>Zizaniinae</taxon>
        <taxon>Zizania</taxon>
    </lineage>
</organism>